<dbReference type="EMBL" id="SCKX01000001">
    <property type="protein sequence ID" value="RWZ78777.1"/>
    <property type="molecule type" value="Genomic_DNA"/>
</dbReference>
<dbReference type="Gene3D" id="1.10.8.50">
    <property type="match status" value="1"/>
</dbReference>
<keyword evidence="7" id="KW-0820">tRNA-binding</keyword>
<evidence type="ECO:0000256" key="3">
    <source>
        <dbReference type="ARBA" id="ARBA00022884"/>
    </source>
</evidence>
<evidence type="ECO:0000256" key="8">
    <source>
        <dbReference type="RuleBase" id="RU003830"/>
    </source>
</evidence>
<organism evidence="9 10">
    <name type="scientific">Candidatus Microsaccharimonas sossegonensis</name>
    <dbReference type="NCBI Taxonomy" id="2506948"/>
    <lineage>
        <taxon>Bacteria</taxon>
        <taxon>Candidatus Saccharimonadota</taxon>
        <taxon>Candidatus Saccharimonadia</taxon>
        <taxon>Candidatus Saccharimonadales</taxon>
        <taxon>Candidatus Saccharimonadaceae</taxon>
        <taxon>Candidatus Microsaccharimonas</taxon>
    </lineage>
</organism>
<proteinExistence type="inferred from homology"/>
<comment type="caution">
    <text evidence="9">The sequence shown here is derived from an EMBL/GenBank/DDBJ whole genome shotgun (WGS) entry which is preliminary data.</text>
</comment>
<gene>
    <name evidence="7" type="primary">rpsM</name>
    <name evidence="9" type="ORF">EOT05_03460</name>
</gene>
<dbReference type="PROSITE" id="PS50159">
    <property type="entry name" value="RIBOSOMAL_S13_2"/>
    <property type="match status" value="1"/>
</dbReference>
<comment type="subunit">
    <text evidence="7">Part of the 30S ribosomal subunit. Forms a loose heterodimer with protein S19. Forms two bridges to the 50S subunit in the 70S ribosome.</text>
</comment>
<keyword evidence="3 7" id="KW-0694">RNA-binding</keyword>
<evidence type="ECO:0000256" key="4">
    <source>
        <dbReference type="ARBA" id="ARBA00022980"/>
    </source>
</evidence>
<dbReference type="SUPFAM" id="SSF46946">
    <property type="entry name" value="S13-like H2TH domain"/>
    <property type="match status" value="1"/>
</dbReference>
<dbReference type="PROSITE" id="PS00646">
    <property type="entry name" value="RIBOSOMAL_S13_1"/>
    <property type="match status" value="1"/>
</dbReference>
<evidence type="ECO:0000256" key="2">
    <source>
        <dbReference type="ARBA" id="ARBA00022730"/>
    </source>
</evidence>
<dbReference type="NCBIfam" id="TIGR03631">
    <property type="entry name" value="uS13_bact"/>
    <property type="match status" value="1"/>
</dbReference>
<evidence type="ECO:0000256" key="6">
    <source>
        <dbReference type="ARBA" id="ARBA00035166"/>
    </source>
</evidence>
<dbReference type="PIRSF" id="PIRSF002134">
    <property type="entry name" value="Ribosomal_S13"/>
    <property type="match status" value="1"/>
</dbReference>
<accession>A0A4V1J7I2</accession>
<dbReference type="FunFam" id="1.10.8.50:FF:000001">
    <property type="entry name" value="30S ribosomal protein S13"/>
    <property type="match status" value="1"/>
</dbReference>
<dbReference type="InterPro" id="IPR027437">
    <property type="entry name" value="Rbsml_uS13_C"/>
</dbReference>
<dbReference type="PANTHER" id="PTHR10871:SF1">
    <property type="entry name" value="SMALL RIBOSOMAL SUBUNIT PROTEIN US13M"/>
    <property type="match status" value="1"/>
</dbReference>
<dbReference type="InterPro" id="IPR001892">
    <property type="entry name" value="Ribosomal_uS13"/>
</dbReference>
<dbReference type="InterPro" id="IPR019980">
    <property type="entry name" value="Ribosomal_uS13_bac-type"/>
</dbReference>
<keyword evidence="10" id="KW-1185">Reference proteome</keyword>
<keyword evidence="2 7" id="KW-0699">rRNA-binding</keyword>
<dbReference type="GO" id="GO:0019843">
    <property type="term" value="F:rRNA binding"/>
    <property type="evidence" value="ECO:0007669"/>
    <property type="project" value="UniProtKB-UniRule"/>
</dbReference>
<dbReference type="GO" id="GO:0015935">
    <property type="term" value="C:small ribosomal subunit"/>
    <property type="evidence" value="ECO:0007669"/>
    <property type="project" value="TreeGrafter"/>
</dbReference>
<reference evidence="9" key="1">
    <citation type="submission" date="2019-01" db="EMBL/GenBank/DDBJ databases">
        <title>Genomic signatures and co-occurrence patterns of the ultra-small Saccharimodia (Patescibacteria phylum) suggest a symbiotic lifestyle.</title>
        <authorList>
            <person name="Lemos L."/>
            <person name="Medeiros J."/>
            <person name="Andreote F."/>
            <person name="Fernandes G."/>
            <person name="Varani A."/>
            <person name="Oliveira G."/>
            <person name="Pylro V."/>
        </authorList>
    </citation>
    <scope>NUCLEOTIDE SEQUENCE [LARGE SCALE GENOMIC DNA]</scope>
    <source>
        <strain evidence="9">AMD02</strain>
    </source>
</reference>
<evidence type="ECO:0000256" key="5">
    <source>
        <dbReference type="ARBA" id="ARBA00023274"/>
    </source>
</evidence>
<comment type="function">
    <text evidence="7">Located at the top of the head of the 30S subunit, it contacts several helices of the 16S rRNA. In the 70S ribosome it contacts the 23S rRNA (bridge B1a) and protein L5 of the 50S subunit (bridge B1b), connecting the 2 subunits; these bridges are implicated in subunit movement. Contacts the tRNAs in the A and P-sites.</text>
</comment>
<evidence type="ECO:0000256" key="1">
    <source>
        <dbReference type="ARBA" id="ARBA00008080"/>
    </source>
</evidence>
<protein>
    <recommendedName>
        <fullName evidence="6 7">Small ribosomal subunit protein uS13</fullName>
    </recommendedName>
</protein>
<name>A0A4V1J7I2_9BACT</name>
<sequence length="128" mass="14144">MARIAGIVIPNEKQVQVALTYIYGIGPHFASAILAAANVEPTTRVKDLTEAEEQRLRDVIDRDYTVEGDLQRLVTNNIKRLKDINSYRGLRHKSGLPVHGQRTRTNARTRKGRAIAVGGAQPKSATKT</sequence>
<dbReference type="GO" id="GO:0003735">
    <property type="term" value="F:structural constituent of ribosome"/>
    <property type="evidence" value="ECO:0007669"/>
    <property type="project" value="InterPro"/>
</dbReference>
<dbReference type="GO" id="GO:0006412">
    <property type="term" value="P:translation"/>
    <property type="evidence" value="ECO:0007669"/>
    <property type="project" value="UniProtKB-UniRule"/>
</dbReference>
<dbReference type="Gene3D" id="4.10.910.10">
    <property type="entry name" value="30s ribosomal protein s13, domain 2"/>
    <property type="match status" value="1"/>
</dbReference>
<evidence type="ECO:0000313" key="9">
    <source>
        <dbReference type="EMBL" id="RWZ78777.1"/>
    </source>
</evidence>
<dbReference type="GO" id="GO:0005829">
    <property type="term" value="C:cytosol"/>
    <property type="evidence" value="ECO:0007669"/>
    <property type="project" value="TreeGrafter"/>
</dbReference>
<dbReference type="Proteomes" id="UP000289257">
    <property type="component" value="Unassembled WGS sequence"/>
</dbReference>
<dbReference type="HAMAP" id="MF_01315">
    <property type="entry name" value="Ribosomal_uS13"/>
    <property type="match status" value="1"/>
</dbReference>
<dbReference type="InterPro" id="IPR018269">
    <property type="entry name" value="Ribosomal_uS13_CS"/>
</dbReference>
<keyword evidence="5 7" id="KW-0687">Ribonucleoprotein</keyword>
<dbReference type="PANTHER" id="PTHR10871">
    <property type="entry name" value="30S RIBOSOMAL PROTEIN S13/40S RIBOSOMAL PROTEIN S18"/>
    <property type="match status" value="1"/>
</dbReference>
<dbReference type="Pfam" id="PF00416">
    <property type="entry name" value="Ribosomal_S13"/>
    <property type="match status" value="1"/>
</dbReference>
<evidence type="ECO:0000313" key="10">
    <source>
        <dbReference type="Proteomes" id="UP000289257"/>
    </source>
</evidence>
<keyword evidence="4 7" id="KW-0689">Ribosomal protein</keyword>
<dbReference type="AlphaFoldDB" id="A0A4V1J7I2"/>
<evidence type="ECO:0000256" key="7">
    <source>
        <dbReference type="HAMAP-Rule" id="MF_01315"/>
    </source>
</evidence>
<dbReference type="GO" id="GO:0000049">
    <property type="term" value="F:tRNA binding"/>
    <property type="evidence" value="ECO:0007669"/>
    <property type="project" value="UniProtKB-UniRule"/>
</dbReference>
<comment type="similarity">
    <text evidence="1 7 8">Belongs to the universal ribosomal protein uS13 family.</text>
</comment>
<dbReference type="InterPro" id="IPR010979">
    <property type="entry name" value="Ribosomal_uS13-like_H2TH"/>
</dbReference>